<keyword evidence="7" id="KW-1185">Reference proteome</keyword>
<dbReference type="Gene3D" id="1.10.357.10">
    <property type="entry name" value="Tetracycline Repressor, domain 2"/>
    <property type="match status" value="1"/>
</dbReference>
<dbReference type="Pfam" id="PF00440">
    <property type="entry name" value="TetR_N"/>
    <property type="match status" value="1"/>
</dbReference>
<protein>
    <submittedName>
        <fullName evidence="6">TetR family transcriptional regulator</fullName>
    </submittedName>
</protein>
<evidence type="ECO:0000256" key="1">
    <source>
        <dbReference type="ARBA" id="ARBA00023015"/>
    </source>
</evidence>
<dbReference type="InterPro" id="IPR025996">
    <property type="entry name" value="MT1864/Rv1816-like_C"/>
</dbReference>
<dbReference type="Pfam" id="PF13305">
    <property type="entry name" value="TetR_C_33"/>
    <property type="match status" value="1"/>
</dbReference>
<evidence type="ECO:0000313" key="7">
    <source>
        <dbReference type="Proteomes" id="UP000641386"/>
    </source>
</evidence>
<dbReference type="InterPro" id="IPR001647">
    <property type="entry name" value="HTH_TetR"/>
</dbReference>
<dbReference type="SUPFAM" id="SSF48498">
    <property type="entry name" value="Tetracyclin repressor-like, C-terminal domain"/>
    <property type="match status" value="1"/>
</dbReference>
<keyword evidence="2 4" id="KW-0238">DNA-binding</keyword>
<reference evidence="6" key="1">
    <citation type="journal article" date="2014" name="Int. J. Syst. Evol. Microbiol.">
        <title>Complete genome sequence of Corynebacterium casei LMG S-19264T (=DSM 44701T), isolated from a smear-ripened cheese.</title>
        <authorList>
            <consortium name="US DOE Joint Genome Institute (JGI-PGF)"/>
            <person name="Walter F."/>
            <person name="Albersmeier A."/>
            <person name="Kalinowski J."/>
            <person name="Ruckert C."/>
        </authorList>
    </citation>
    <scope>NUCLEOTIDE SEQUENCE</scope>
    <source>
        <strain evidence="6">JCM 3302</strain>
    </source>
</reference>
<evidence type="ECO:0000256" key="3">
    <source>
        <dbReference type="ARBA" id="ARBA00023163"/>
    </source>
</evidence>
<sequence>MGNAAEGARARARIEVTAAIKNEARRQLAAEGSAKLSLRTVVRELGMVASALYRYYPSRDDLLTALVIDAHNSLGETAEADEAAAAGAGPVRRWIAVYEAARDWALTNPHEYALIFGTPFPGRPAPDPVFTAAARVGLVLMGVVRDAHGSPGVIEPPLTAELRPEAVRMAADLAFDPPPETVVALVAVWAQLFGLVGFELSGRFNGLVEEREAFSRHAVSRLAHAVGLV</sequence>
<dbReference type="Proteomes" id="UP000641386">
    <property type="component" value="Unassembled WGS sequence"/>
</dbReference>
<feature type="domain" description="HTH tetR-type" evidence="5">
    <location>
        <begin position="14"/>
        <end position="74"/>
    </location>
</feature>
<name>A0A919ASE5_9ACTN</name>
<evidence type="ECO:0000256" key="2">
    <source>
        <dbReference type="ARBA" id="ARBA00023125"/>
    </source>
</evidence>
<organism evidence="6 7">
    <name type="scientific">Streptomyces spiralis</name>
    <dbReference type="NCBI Taxonomy" id="66376"/>
    <lineage>
        <taxon>Bacteria</taxon>
        <taxon>Bacillati</taxon>
        <taxon>Actinomycetota</taxon>
        <taxon>Actinomycetes</taxon>
        <taxon>Kitasatosporales</taxon>
        <taxon>Streptomycetaceae</taxon>
        <taxon>Streptomyces</taxon>
    </lineage>
</organism>
<dbReference type="PROSITE" id="PS50977">
    <property type="entry name" value="HTH_TETR_2"/>
    <property type="match status" value="1"/>
</dbReference>
<accession>A0A919ASE5</accession>
<dbReference type="AlphaFoldDB" id="A0A919ASE5"/>
<dbReference type="SUPFAM" id="SSF46689">
    <property type="entry name" value="Homeodomain-like"/>
    <property type="match status" value="1"/>
</dbReference>
<comment type="caution">
    <text evidence="6">The sequence shown here is derived from an EMBL/GenBank/DDBJ whole genome shotgun (WGS) entry which is preliminary data.</text>
</comment>
<reference evidence="6" key="2">
    <citation type="submission" date="2020-09" db="EMBL/GenBank/DDBJ databases">
        <authorList>
            <person name="Sun Q."/>
            <person name="Ohkuma M."/>
        </authorList>
    </citation>
    <scope>NUCLEOTIDE SEQUENCE</scope>
    <source>
        <strain evidence="6">JCM 3302</strain>
    </source>
</reference>
<dbReference type="EMBL" id="BNBC01000107">
    <property type="protein sequence ID" value="GHF21279.1"/>
    <property type="molecule type" value="Genomic_DNA"/>
</dbReference>
<dbReference type="GO" id="GO:0003677">
    <property type="term" value="F:DNA binding"/>
    <property type="evidence" value="ECO:0007669"/>
    <property type="project" value="UniProtKB-UniRule"/>
</dbReference>
<dbReference type="RefSeq" id="WP_189908421.1">
    <property type="nucleotide sequence ID" value="NZ_BNBC01000107.1"/>
</dbReference>
<proteinExistence type="predicted"/>
<feature type="DNA-binding region" description="H-T-H motif" evidence="4">
    <location>
        <begin position="37"/>
        <end position="56"/>
    </location>
</feature>
<dbReference type="InterPro" id="IPR009057">
    <property type="entry name" value="Homeodomain-like_sf"/>
</dbReference>
<dbReference type="InterPro" id="IPR036271">
    <property type="entry name" value="Tet_transcr_reg_TetR-rel_C_sf"/>
</dbReference>
<evidence type="ECO:0000313" key="6">
    <source>
        <dbReference type="EMBL" id="GHF21279.1"/>
    </source>
</evidence>
<gene>
    <name evidence="6" type="ORF">GCM10014715_89330</name>
</gene>
<evidence type="ECO:0000259" key="5">
    <source>
        <dbReference type="PROSITE" id="PS50977"/>
    </source>
</evidence>
<keyword evidence="1" id="KW-0805">Transcription regulation</keyword>
<keyword evidence="3" id="KW-0804">Transcription</keyword>
<evidence type="ECO:0000256" key="4">
    <source>
        <dbReference type="PROSITE-ProRule" id="PRU00335"/>
    </source>
</evidence>